<organism evidence="4">
    <name type="scientific">Oryza rufipogon</name>
    <name type="common">Brownbeard rice</name>
    <name type="synonym">Asian wild rice</name>
    <dbReference type="NCBI Taxonomy" id="4529"/>
    <lineage>
        <taxon>Eukaryota</taxon>
        <taxon>Viridiplantae</taxon>
        <taxon>Streptophyta</taxon>
        <taxon>Embryophyta</taxon>
        <taxon>Tracheophyta</taxon>
        <taxon>Spermatophyta</taxon>
        <taxon>Magnoliopsida</taxon>
        <taxon>Liliopsida</taxon>
        <taxon>Poales</taxon>
        <taxon>Poaceae</taxon>
        <taxon>BOP clade</taxon>
        <taxon>Oryzoideae</taxon>
        <taxon>Oryzeae</taxon>
        <taxon>Oryzinae</taxon>
        <taxon>Oryza</taxon>
    </lineage>
</organism>
<dbReference type="InterPro" id="IPR013087">
    <property type="entry name" value="Znf_C2H2_type"/>
</dbReference>
<dbReference type="Pfam" id="PF13912">
    <property type="entry name" value="zf-C2H2_6"/>
    <property type="match status" value="1"/>
</dbReference>
<dbReference type="Gene3D" id="3.30.160.60">
    <property type="entry name" value="Classic Zinc Finger"/>
    <property type="match status" value="1"/>
</dbReference>
<dbReference type="EMBL" id="MF503971">
    <property type="protein sequence ID" value="ASR75339.1"/>
    <property type="molecule type" value="Genomic_DNA"/>
</dbReference>
<dbReference type="SUPFAM" id="SSF57667">
    <property type="entry name" value="beta-beta-alpha zinc fingers"/>
    <property type="match status" value="1"/>
</dbReference>
<proteinExistence type="predicted"/>
<feature type="compositionally biased region" description="Low complexity" evidence="2">
    <location>
        <begin position="141"/>
        <end position="157"/>
    </location>
</feature>
<name>A0A2I4S612_ORYRU</name>
<sequence>METSSASSSAPPPPCRPSSSSSSSATVDLSLSLAAPAATAPTTAVVNGKGGVRRLFPCLFCNKTFVKSQALGGHQNAHRKDASPAAAAGTPTSTTSAAAPPYPPSPRMASRRSTGGGGGATPEASGQPRRGRRPWASPATARSLSSSSASRSSSLYL</sequence>
<evidence type="ECO:0000313" key="4">
    <source>
        <dbReference type="EMBL" id="ASR75339.1"/>
    </source>
</evidence>
<evidence type="ECO:0000259" key="3">
    <source>
        <dbReference type="PROSITE" id="PS50157"/>
    </source>
</evidence>
<feature type="region of interest" description="Disordered" evidence="2">
    <location>
        <begin position="1"/>
        <end position="27"/>
    </location>
</feature>
<dbReference type="AlphaFoldDB" id="A0A2I4S612"/>
<dbReference type="GO" id="GO:0008270">
    <property type="term" value="F:zinc ion binding"/>
    <property type="evidence" value="ECO:0007669"/>
    <property type="project" value="UniProtKB-KW"/>
</dbReference>
<protein>
    <recommendedName>
        <fullName evidence="3">C2H2-type domain-containing protein</fullName>
    </recommendedName>
</protein>
<reference evidence="4" key="1">
    <citation type="submission" date="2017-07" db="EMBL/GenBank/DDBJ databases">
        <title>Chromosomal microdeletions drove parallel domestication of plant architecture in Asian and African rice#.</title>
        <authorList>
            <person name="Wu Y."/>
            <person name="Zhao S."/>
            <person name="Li X."/>
            <person name="Zhang B."/>
            <person name="Jiang L."/>
            <person name="Tang Y."/>
            <person name="Zhao J."/>
            <person name="Ma X."/>
            <person name="Cai H."/>
            <person name="Sun C."/>
            <person name="Tan L."/>
        </authorList>
    </citation>
    <scope>NUCLEOTIDE SEQUENCE</scope>
</reference>
<feature type="region of interest" description="Disordered" evidence="2">
    <location>
        <begin position="70"/>
        <end position="157"/>
    </location>
</feature>
<evidence type="ECO:0000256" key="2">
    <source>
        <dbReference type="SAM" id="MobiDB-lite"/>
    </source>
</evidence>
<keyword evidence="1" id="KW-0863">Zinc-finger</keyword>
<feature type="compositionally biased region" description="Low complexity" evidence="2">
    <location>
        <begin position="17"/>
        <end position="27"/>
    </location>
</feature>
<dbReference type="InterPro" id="IPR045320">
    <property type="entry name" value="JAGGED/SL1-like"/>
</dbReference>
<feature type="compositionally biased region" description="Low complexity" evidence="2">
    <location>
        <begin position="83"/>
        <end position="99"/>
    </location>
</feature>
<gene>
    <name evidence="4" type="ORF">YJ_5</name>
</gene>
<evidence type="ECO:0000256" key="1">
    <source>
        <dbReference type="PROSITE-ProRule" id="PRU00042"/>
    </source>
</evidence>
<dbReference type="PROSITE" id="PS00028">
    <property type="entry name" value="ZINC_FINGER_C2H2_1"/>
    <property type="match status" value="1"/>
</dbReference>
<keyword evidence="1" id="KW-0479">Metal-binding</keyword>
<feature type="domain" description="C2H2-type" evidence="3">
    <location>
        <begin position="56"/>
        <end position="83"/>
    </location>
</feature>
<dbReference type="PANTHER" id="PTHR45730">
    <property type="entry name" value="ZINC FINGER PROTEIN JAGGED"/>
    <property type="match status" value="1"/>
</dbReference>
<keyword evidence="1" id="KW-0862">Zinc</keyword>
<dbReference type="InterPro" id="IPR036236">
    <property type="entry name" value="Znf_C2H2_sf"/>
</dbReference>
<dbReference type="GO" id="GO:0003700">
    <property type="term" value="F:DNA-binding transcription factor activity"/>
    <property type="evidence" value="ECO:0007669"/>
    <property type="project" value="InterPro"/>
</dbReference>
<dbReference type="PANTHER" id="PTHR45730:SF50">
    <property type="entry name" value="OS12G0617000 PROTEIN"/>
    <property type="match status" value="1"/>
</dbReference>
<accession>A0A2I4S612</accession>
<dbReference type="PROSITE" id="PS50157">
    <property type="entry name" value="ZINC_FINGER_C2H2_2"/>
    <property type="match status" value="1"/>
</dbReference>